<gene>
    <name evidence="1" type="ORF">OUZ56_027966</name>
</gene>
<proteinExistence type="predicted"/>
<sequence>MLHYLCYSSEQRRIPLLWSWAFCLNIVRVTDNRFEVNFIHCRVDMSLVAQESQCSTTKEDLKTIVFRSGSWSTWNWRDLCTQIATPPPI</sequence>
<accession>A0ABR0B2F9</accession>
<dbReference type="EMBL" id="JAOYFB010000040">
    <property type="protein sequence ID" value="KAK4035887.1"/>
    <property type="molecule type" value="Genomic_DNA"/>
</dbReference>
<reference evidence="1 2" key="1">
    <citation type="journal article" date="2023" name="Nucleic Acids Res.">
        <title>The hologenome of Daphnia magna reveals possible DNA methylation and microbiome-mediated evolution of the host genome.</title>
        <authorList>
            <person name="Chaturvedi A."/>
            <person name="Li X."/>
            <person name="Dhandapani V."/>
            <person name="Marshall H."/>
            <person name="Kissane S."/>
            <person name="Cuenca-Cambronero M."/>
            <person name="Asole G."/>
            <person name="Calvet F."/>
            <person name="Ruiz-Romero M."/>
            <person name="Marangio P."/>
            <person name="Guigo R."/>
            <person name="Rago D."/>
            <person name="Mirbahai L."/>
            <person name="Eastwood N."/>
            <person name="Colbourne J.K."/>
            <person name="Zhou J."/>
            <person name="Mallon E."/>
            <person name="Orsini L."/>
        </authorList>
    </citation>
    <scope>NUCLEOTIDE SEQUENCE [LARGE SCALE GENOMIC DNA]</scope>
    <source>
        <strain evidence="1">LRV0_1</strain>
    </source>
</reference>
<protein>
    <submittedName>
        <fullName evidence="1">Uncharacterized protein</fullName>
    </submittedName>
</protein>
<evidence type="ECO:0000313" key="2">
    <source>
        <dbReference type="Proteomes" id="UP001234178"/>
    </source>
</evidence>
<comment type="caution">
    <text evidence="1">The sequence shown here is derived from an EMBL/GenBank/DDBJ whole genome shotgun (WGS) entry which is preliminary data.</text>
</comment>
<dbReference type="Proteomes" id="UP001234178">
    <property type="component" value="Unassembled WGS sequence"/>
</dbReference>
<organism evidence="1 2">
    <name type="scientific">Daphnia magna</name>
    <dbReference type="NCBI Taxonomy" id="35525"/>
    <lineage>
        <taxon>Eukaryota</taxon>
        <taxon>Metazoa</taxon>
        <taxon>Ecdysozoa</taxon>
        <taxon>Arthropoda</taxon>
        <taxon>Crustacea</taxon>
        <taxon>Branchiopoda</taxon>
        <taxon>Diplostraca</taxon>
        <taxon>Cladocera</taxon>
        <taxon>Anomopoda</taxon>
        <taxon>Daphniidae</taxon>
        <taxon>Daphnia</taxon>
    </lineage>
</organism>
<keyword evidence="2" id="KW-1185">Reference proteome</keyword>
<name>A0ABR0B2F9_9CRUS</name>
<evidence type="ECO:0000313" key="1">
    <source>
        <dbReference type="EMBL" id="KAK4035887.1"/>
    </source>
</evidence>